<accession>A0A8H6JBM6</accession>
<organism evidence="1 2">
    <name type="scientific">Colletotrichum plurivorum</name>
    <dbReference type="NCBI Taxonomy" id="2175906"/>
    <lineage>
        <taxon>Eukaryota</taxon>
        <taxon>Fungi</taxon>
        <taxon>Dikarya</taxon>
        <taxon>Ascomycota</taxon>
        <taxon>Pezizomycotina</taxon>
        <taxon>Sordariomycetes</taxon>
        <taxon>Hypocreomycetidae</taxon>
        <taxon>Glomerellales</taxon>
        <taxon>Glomerellaceae</taxon>
        <taxon>Colletotrichum</taxon>
        <taxon>Colletotrichum orchidearum species complex</taxon>
    </lineage>
</organism>
<keyword evidence="2" id="KW-1185">Reference proteome</keyword>
<dbReference type="AlphaFoldDB" id="A0A8H6JBM6"/>
<evidence type="ECO:0000313" key="2">
    <source>
        <dbReference type="Proteomes" id="UP000654918"/>
    </source>
</evidence>
<gene>
    <name evidence="1" type="ORF">CPLU01_15378</name>
</gene>
<sequence>MGPERSFHQRSVSHWLQVQRHSRCKFRKNLSRKGIAGCGGFGIKVRDLIYAQCVLINGGYVLDFDSNTLRGADGKPIDLSFRLACKRIASETRGLALSSNILNFSTVYSDNATAGRFDLLIRHLAAKLGRLISRLEPGYLIVPDGIWDDITKVHPRFAQYVEFRRNRPNRRITSIPVAKVGHPGSCGDTPSAFRNFICPWKIMSSDRVEESIDSMGSQFSKTIDYSWDFSSHTTENFPGLSGNSKKNSYSAASVAIRFLDSLSPDSRMSIRSMVLNEDQRRWFSATQRGRRQSDLCLERDILPALAWDVRRRDSRNSGGRNQWYLFEAFPQAIEDILAGRSIVKCTFELGDAWGETCDVERLIEENKSKTMDEWREAWYVREKESYNPDPPSPTWLELLCDRSLESVLPIPYEGR</sequence>
<comment type="caution">
    <text evidence="1">The sequence shown here is derived from an EMBL/GenBank/DDBJ whole genome shotgun (WGS) entry which is preliminary data.</text>
</comment>
<reference evidence="1" key="1">
    <citation type="journal article" date="2020" name="Phytopathology">
        <title>Genome Sequence Resources of Colletotrichum truncatum, C. plurivorum, C. musicola, and C. sojae: Four Species Pathogenic to Soybean (Glycine max).</title>
        <authorList>
            <person name="Rogerio F."/>
            <person name="Boufleur T.R."/>
            <person name="Ciampi-Guillardi M."/>
            <person name="Sukno S.A."/>
            <person name="Thon M.R."/>
            <person name="Massola Junior N.S."/>
            <person name="Baroncelli R."/>
        </authorList>
    </citation>
    <scope>NUCLEOTIDE SEQUENCE</scope>
    <source>
        <strain evidence="1">LFN00145</strain>
    </source>
</reference>
<dbReference type="Proteomes" id="UP000654918">
    <property type="component" value="Unassembled WGS sequence"/>
</dbReference>
<dbReference type="EMBL" id="WIGO01000510">
    <property type="protein sequence ID" value="KAF6810134.1"/>
    <property type="molecule type" value="Genomic_DNA"/>
</dbReference>
<name>A0A8H6JBM6_9PEZI</name>
<evidence type="ECO:0000313" key="1">
    <source>
        <dbReference type="EMBL" id="KAF6810134.1"/>
    </source>
</evidence>
<protein>
    <submittedName>
        <fullName evidence="1">Uncharacterized protein</fullName>
    </submittedName>
</protein>
<proteinExistence type="predicted"/>